<keyword evidence="1" id="KW-0880">Kelch repeat</keyword>
<dbReference type="SUPFAM" id="SSF50965">
    <property type="entry name" value="Galactose oxidase, central domain"/>
    <property type="match status" value="1"/>
</dbReference>
<feature type="transmembrane region" description="Helical" evidence="4">
    <location>
        <begin position="386"/>
        <end position="410"/>
    </location>
</feature>
<organism evidence="5 6">
    <name type="scientific">Diversispora epigaea</name>
    <dbReference type="NCBI Taxonomy" id="1348612"/>
    <lineage>
        <taxon>Eukaryota</taxon>
        <taxon>Fungi</taxon>
        <taxon>Fungi incertae sedis</taxon>
        <taxon>Mucoromycota</taxon>
        <taxon>Glomeromycotina</taxon>
        <taxon>Glomeromycetes</taxon>
        <taxon>Diversisporales</taxon>
        <taxon>Diversisporaceae</taxon>
        <taxon>Diversispora</taxon>
    </lineage>
</organism>
<accession>A0A397JKF7</accession>
<dbReference type="SUPFAM" id="SSF117281">
    <property type="entry name" value="Kelch motif"/>
    <property type="match status" value="1"/>
</dbReference>
<keyword evidence="4" id="KW-1133">Transmembrane helix</keyword>
<dbReference type="OrthoDB" id="432528at2759"/>
<evidence type="ECO:0008006" key="7">
    <source>
        <dbReference type="Google" id="ProtNLM"/>
    </source>
</evidence>
<reference evidence="5 6" key="1">
    <citation type="submission" date="2018-08" db="EMBL/GenBank/DDBJ databases">
        <title>Genome and evolution of the arbuscular mycorrhizal fungus Diversispora epigaea (formerly Glomus versiforme) and its bacterial endosymbionts.</title>
        <authorList>
            <person name="Sun X."/>
            <person name="Fei Z."/>
            <person name="Harrison M."/>
        </authorList>
    </citation>
    <scope>NUCLEOTIDE SEQUENCE [LARGE SCALE GENOMIC DNA]</scope>
    <source>
        <strain evidence="5 6">IT104</strain>
    </source>
</reference>
<keyword evidence="4" id="KW-0472">Membrane</keyword>
<evidence type="ECO:0000256" key="3">
    <source>
        <dbReference type="SAM" id="MobiDB-lite"/>
    </source>
</evidence>
<keyword evidence="2" id="KW-0677">Repeat</keyword>
<evidence type="ECO:0000256" key="1">
    <source>
        <dbReference type="ARBA" id="ARBA00022441"/>
    </source>
</evidence>
<keyword evidence="4" id="KW-0812">Transmembrane</keyword>
<name>A0A397JKF7_9GLOM</name>
<dbReference type="PANTHER" id="PTHR46093:SF18">
    <property type="entry name" value="FIBRONECTIN TYPE-III DOMAIN-CONTAINING PROTEIN"/>
    <property type="match status" value="1"/>
</dbReference>
<dbReference type="InterPro" id="IPR011043">
    <property type="entry name" value="Gal_Oxase/kelch_b-propeller"/>
</dbReference>
<feature type="compositionally biased region" description="Pro residues" evidence="3">
    <location>
        <begin position="360"/>
        <end position="374"/>
    </location>
</feature>
<gene>
    <name evidence="5" type="ORF">Glove_21g268</name>
</gene>
<feature type="region of interest" description="Disordered" evidence="3">
    <location>
        <begin position="360"/>
        <end position="381"/>
    </location>
</feature>
<proteinExistence type="predicted"/>
<dbReference type="EMBL" id="PQFF01000019">
    <property type="protein sequence ID" value="RHZ88859.1"/>
    <property type="molecule type" value="Genomic_DNA"/>
</dbReference>
<evidence type="ECO:0000256" key="4">
    <source>
        <dbReference type="SAM" id="Phobius"/>
    </source>
</evidence>
<dbReference type="AlphaFoldDB" id="A0A397JKF7"/>
<evidence type="ECO:0000313" key="5">
    <source>
        <dbReference type="EMBL" id="RHZ88859.1"/>
    </source>
</evidence>
<evidence type="ECO:0000313" key="6">
    <source>
        <dbReference type="Proteomes" id="UP000266861"/>
    </source>
</evidence>
<keyword evidence="6" id="KW-1185">Reference proteome</keyword>
<dbReference type="InterPro" id="IPR015915">
    <property type="entry name" value="Kelch-typ_b-propeller"/>
</dbReference>
<dbReference type="Proteomes" id="UP000266861">
    <property type="component" value="Unassembled WGS sequence"/>
</dbReference>
<protein>
    <recommendedName>
        <fullName evidence="7">Galactose oxidase</fullName>
    </recommendedName>
</protein>
<evidence type="ECO:0000256" key="2">
    <source>
        <dbReference type="ARBA" id="ARBA00022737"/>
    </source>
</evidence>
<comment type="caution">
    <text evidence="5">The sequence shown here is derived from an EMBL/GenBank/DDBJ whole genome shotgun (WGS) entry which is preliminary data.</text>
</comment>
<dbReference type="PANTHER" id="PTHR46093">
    <property type="entry name" value="ACYL-COA-BINDING DOMAIN-CONTAINING PROTEIN 5"/>
    <property type="match status" value="1"/>
</dbReference>
<dbReference type="Pfam" id="PF24681">
    <property type="entry name" value="Kelch_KLHDC2_KLHL20_DRC7"/>
    <property type="match status" value="1"/>
</dbReference>
<dbReference type="Gene3D" id="2.120.10.80">
    <property type="entry name" value="Kelch-type beta propeller"/>
    <property type="match status" value="2"/>
</dbReference>
<sequence length="427" mass="47178">MEFLNIKAFDTKKLRIISIYSFQSPNIYGHSTALIDKRLYFIGGYELATKDNSSFFYIDLNQSFDVSSPAYVPLEALPVGITWATACVGGANNVTIFVFGGINQNRTSKSQIIDKLINMFDTKSNEWSTLKNEGEPIRRRNVQAVIDNKGNMYIFGGGYLFDNYTEFFNDMIIFNTITLTYSNGSTINGPPSMFGYTATLLPNGIIMYIGGRTAVSTTISIKNITMYDVNDDSWNYTIAKSQNVIEDRSYHSAVLTIDGRIICYGGAGVKSLTFISISPSLIVLNTTSFEWRSPEYFSTNEPPKLYTHSANLVGNYMIIGFGNVTNVNSTSNITSSSIYLLDIRNYTWISYYEASLTSPSPSPSPAPSPAPSSSPSPVLDQHKPSLSAGAIVGITISAAIVLMLLLFFGIRYCRNRSPHFYIAGSQE</sequence>